<accession>A0A2S4UML2</accession>
<comment type="caution">
    <text evidence="1">The sequence shown here is derived from an EMBL/GenBank/DDBJ whole genome shotgun (WGS) entry which is preliminary data.</text>
</comment>
<sequence>MKDLYATNNNQPVEVRKTLDICPSHKDDPKRFIQVFLTSTDSQIVYLRRIWAILKGLPSSLDVLNHVRDQILETDGVGKLGQILLSRKLSSCLLPSNHQRGTILTGAITVAQLWPQF</sequence>
<reference evidence="2" key="3">
    <citation type="journal article" date="2018" name="Mol. Plant Microbe Interact.">
        <title>Genome sequence resources for the wheat stripe rust pathogen (Puccinia striiformis f. sp. tritici) and the barley stripe rust pathogen (Puccinia striiformis f. sp. hordei).</title>
        <authorList>
            <person name="Xia C."/>
            <person name="Wang M."/>
            <person name="Yin C."/>
            <person name="Cornejo O.E."/>
            <person name="Hulbert S.H."/>
            <person name="Chen X."/>
        </authorList>
    </citation>
    <scope>NUCLEOTIDE SEQUENCE [LARGE SCALE GENOMIC DNA]</scope>
    <source>
        <strain evidence="2">93TX-2</strain>
    </source>
</reference>
<dbReference type="EMBL" id="PKSM01000296">
    <property type="protein sequence ID" value="POV98545.1"/>
    <property type="molecule type" value="Genomic_DNA"/>
</dbReference>
<dbReference type="VEuPathDB" id="FungiDB:PSTT_03750"/>
<reference evidence="2" key="2">
    <citation type="journal article" date="2018" name="BMC Genomics">
        <title>Genomic insights into host adaptation between the wheat stripe rust pathogen (Puccinia striiformis f. sp. tritici) and the barley stripe rust pathogen (Puccinia striiformis f. sp. hordei).</title>
        <authorList>
            <person name="Xia C."/>
            <person name="Wang M."/>
            <person name="Yin C."/>
            <person name="Cornejo O.E."/>
            <person name="Hulbert S.H."/>
            <person name="Chen X."/>
        </authorList>
    </citation>
    <scope>NUCLEOTIDE SEQUENCE [LARGE SCALE GENOMIC DNA]</scope>
    <source>
        <strain evidence="2">93TX-2</strain>
    </source>
</reference>
<dbReference type="Proteomes" id="UP000238274">
    <property type="component" value="Unassembled WGS sequence"/>
</dbReference>
<protein>
    <submittedName>
        <fullName evidence="1">Uncharacterized protein</fullName>
    </submittedName>
</protein>
<dbReference type="VEuPathDB" id="FungiDB:PSHT_13966"/>
<proteinExistence type="predicted"/>
<organism evidence="1 2">
    <name type="scientific">Puccinia striiformis</name>
    <dbReference type="NCBI Taxonomy" id="27350"/>
    <lineage>
        <taxon>Eukaryota</taxon>
        <taxon>Fungi</taxon>
        <taxon>Dikarya</taxon>
        <taxon>Basidiomycota</taxon>
        <taxon>Pucciniomycotina</taxon>
        <taxon>Pucciniomycetes</taxon>
        <taxon>Pucciniales</taxon>
        <taxon>Pucciniaceae</taxon>
        <taxon>Puccinia</taxon>
    </lineage>
</organism>
<evidence type="ECO:0000313" key="1">
    <source>
        <dbReference type="EMBL" id="POV98545.1"/>
    </source>
</evidence>
<reference evidence="1 2" key="1">
    <citation type="submission" date="2017-12" db="EMBL/GenBank/DDBJ databases">
        <title>Gene loss provides genomic basis for host adaptation in cereal stripe rust fungi.</title>
        <authorList>
            <person name="Xia C."/>
        </authorList>
    </citation>
    <scope>NUCLEOTIDE SEQUENCE [LARGE SCALE GENOMIC DNA]</scope>
    <source>
        <strain evidence="1 2">93TX-2</strain>
    </source>
</reference>
<name>A0A2S4UML2_9BASI</name>
<keyword evidence="2" id="KW-1185">Reference proteome</keyword>
<dbReference type="AlphaFoldDB" id="A0A2S4UML2"/>
<gene>
    <name evidence="1" type="ORF">PSHT_13966</name>
</gene>
<evidence type="ECO:0000313" key="2">
    <source>
        <dbReference type="Proteomes" id="UP000238274"/>
    </source>
</evidence>